<evidence type="ECO:0000256" key="2">
    <source>
        <dbReference type="SAM" id="Phobius"/>
    </source>
</evidence>
<comment type="caution">
    <text evidence="3">The sequence shown here is derived from an EMBL/GenBank/DDBJ whole genome shotgun (WGS) entry which is preliminary data.</text>
</comment>
<keyword evidence="4" id="KW-1185">Reference proteome</keyword>
<dbReference type="GO" id="GO:0004519">
    <property type="term" value="F:endonuclease activity"/>
    <property type="evidence" value="ECO:0007669"/>
    <property type="project" value="UniProtKB-KW"/>
</dbReference>
<keyword evidence="3" id="KW-0255">Endonuclease</keyword>
<keyword evidence="3" id="KW-0378">Hydrolase</keyword>
<sequence>MTDQPQNSSCTITCWGIAVLAGIAVMAMLMVIGDWDIVPSIFVAGIVALVLGAVLARFICSAGTARQDLEAVRAGTQGAQAAKAAATADRPNGTPEAPPSAQKVDTTPVGLVDAGAANAAVKPSKALAGQDDLATRKGEWKYENPGQAGPGKVIEEKSRAGDPSNSDADEREPEILVTPRDGGPDDLKLISGVGPKLEGTLNELGFWHFDQIANWGDEEINWVDARLTFKGRIRRDDWVDQAKTLAAGGETDFSKKKKK</sequence>
<proteinExistence type="predicted"/>
<dbReference type="Proteomes" id="UP000635142">
    <property type="component" value="Unassembled WGS sequence"/>
</dbReference>
<feature type="region of interest" description="Disordered" evidence="1">
    <location>
        <begin position="82"/>
        <end position="106"/>
    </location>
</feature>
<feature type="transmembrane region" description="Helical" evidence="2">
    <location>
        <begin position="12"/>
        <end position="32"/>
    </location>
</feature>
<organism evidence="3 4">
    <name type="scientific">Sulfitobacter aestuariivivens</name>
    <dbReference type="NCBI Taxonomy" id="2766981"/>
    <lineage>
        <taxon>Bacteria</taxon>
        <taxon>Pseudomonadati</taxon>
        <taxon>Pseudomonadota</taxon>
        <taxon>Alphaproteobacteria</taxon>
        <taxon>Rhodobacterales</taxon>
        <taxon>Roseobacteraceae</taxon>
        <taxon>Sulfitobacter</taxon>
    </lineage>
</organism>
<evidence type="ECO:0000313" key="4">
    <source>
        <dbReference type="Proteomes" id="UP000635142"/>
    </source>
</evidence>
<feature type="region of interest" description="Disordered" evidence="1">
    <location>
        <begin position="136"/>
        <end position="183"/>
    </location>
</feature>
<keyword evidence="2" id="KW-1133">Transmembrane helix</keyword>
<keyword evidence="3" id="KW-0540">Nuclease</keyword>
<reference evidence="3" key="1">
    <citation type="submission" date="2020-08" db="EMBL/GenBank/DDBJ databases">
        <title>Sulfitobacter aestuariivivens sp. nov., isolated from a tidal flat.</title>
        <authorList>
            <person name="Park S."/>
            <person name="Yoon J.-H."/>
        </authorList>
    </citation>
    <scope>NUCLEOTIDE SEQUENCE</scope>
    <source>
        <strain evidence="3">TSTF-M16</strain>
    </source>
</reference>
<dbReference type="AlphaFoldDB" id="A0A927D3D7"/>
<feature type="transmembrane region" description="Helical" evidence="2">
    <location>
        <begin position="38"/>
        <end position="60"/>
    </location>
</feature>
<evidence type="ECO:0000313" key="3">
    <source>
        <dbReference type="EMBL" id="MBD3663568.1"/>
    </source>
</evidence>
<dbReference type="RefSeq" id="WP_191074522.1">
    <property type="nucleotide sequence ID" value="NZ_JACTAG010000001.1"/>
</dbReference>
<gene>
    <name evidence="3" type="ORF">H9Q16_06515</name>
</gene>
<dbReference type="EMBL" id="JACTAG010000001">
    <property type="protein sequence ID" value="MBD3663568.1"/>
    <property type="molecule type" value="Genomic_DNA"/>
</dbReference>
<name>A0A927D3D7_9RHOB</name>
<keyword evidence="2" id="KW-0812">Transmembrane</keyword>
<protein>
    <submittedName>
        <fullName evidence="3">Endonuclease</fullName>
    </submittedName>
</protein>
<evidence type="ECO:0000256" key="1">
    <source>
        <dbReference type="SAM" id="MobiDB-lite"/>
    </source>
</evidence>
<accession>A0A927D3D7</accession>
<keyword evidence="2" id="KW-0472">Membrane</keyword>